<evidence type="ECO:0000313" key="3">
    <source>
        <dbReference type="Proteomes" id="UP000676246"/>
    </source>
</evidence>
<dbReference type="CDD" id="cd04301">
    <property type="entry name" value="NAT_SF"/>
    <property type="match status" value="1"/>
</dbReference>
<dbReference type="Proteomes" id="UP000676246">
    <property type="component" value="Unassembled WGS sequence"/>
</dbReference>
<dbReference type="GO" id="GO:0016747">
    <property type="term" value="F:acyltransferase activity, transferring groups other than amino-acyl groups"/>
    <property type="evidence" value="ECO:0007669"/>
    <property type="project" value="InterPro"/>
</dbReference>
<keyword evidence="3" id="KW-1185">Reference proteome</keyword>
<reference evidence="2 3" key="1">
    <citation type="submission" date="2021-04" db="EMBL/GenBank/DDBJ databases">
        <title>The genome sequence of Ideonella sp. 3Y2.</title>
        <authorList>
            <person name="Liu Y."/>
        </authorList>
    </citation>
    <scope>NUCLEOTIDE SEQUENCE [LARGE SCALE GENOMIC DNA]</scope>
    <source>
        <strain evidence="2 3">3Y2</strain>
    </source>
</reference>
<keyword evidence="2" id="KW-0808">Transferase</keyword>
<proteinExistence type="predicted"/>
<comment type="caution">
    <text evidence="2">The sequence shown here is derived from an EMBL/GenBank/DDBJ whole genome shotgun (WGS) entry which is preliminary data.</text>
</comment>
<dbReference type="AlphaFoldDB" id="A0A941BH16"/>
<dbReference type="Pfam" id="PF00583">
    <property type="entry name" value="Acetyltransf_1"/>
    <property type="match status" value="1"/>
</dbReference>
<dbReference type="EMBL" id="JAGQDD010000018">
    <property type="protein sequence ID" value="MBQ0932672.1"/>
    <property type="molecule type" value="Genomic_DNA"/>
</dbReference>
<dbReference type="RefSeq" id="WP_210856381.1">
    <property type="nucleotide sequence ID" value="NZ_JAGQDD010000018.1"/>
</dbReference>
<organism evidence="2 3">
    <name type="scientific">Ideonella alba</name>
    <dbReference type="NCBI Taxonomy" id="2824118"/>
    <lineage>
        <taxon>Bacteria</taxon>
        <taxon>Pseudomonadati</taxon>
        <taxon>Pseudomonadota</taxon>
        <taxon>Betaproteobacteria</taxon>
        <taxon>Burkholderiales</taxon>
        <taxon>Sphaerotilaceae</taxon>
        <taxon>Ideonella</taxon>
    </lineage>
</organism>
<dbReference type="Gene3D" id="3.40.630.30">
    <property type="match status" value="1"/>
</dbReference>
<dbReference type="InterPro" id="IPR016181">
    <property type="entry name" value="Acyl_CoA_acyltransferase"/>
</dbReference>
<protein>
    <submittedName>
        <fullName evidence="2">GNAT family N-acetyltransferase</fullName>
        <ecNumber evidence="2">2.3.1.-</ecNumber>
    </submittedName>
</protein>
<dbReference type="PROSITE" id="PS51186">
    <property type="entry name" value="GNAT"/>
    <property type="match status" value="1"/>
</dbReference>
<dbReference type="InterPro" id="IPR000182">
    <property type="entry name" value="GNAT_dom"/>
</dbReference>
<dbReference type="SUPFAM" id="SSF55729">
    <property type="entry name" value="Acyl-CoA N-acyltransferases (Nat)"/>
    <property type="match status" value="1"/>
</dbReference>
<gene>
    <name evidence="2" type="ORF">KAK03_19510</name>
</gene>
<evidence type="ECO:0000313" key="2">
    <source>
        <dbReference type="EMBL" id="MBQ0932672.1"/>
    </source>
</evidence>
<feature type="domain" description="N-acetyltransferase" evidence="1">
    <location>
        <begin position="5"/>
        <end position="189"/>
    </location>
</feature>
<accession>A0A941BH16</accession>
<keyword evidence="2" id="KW-0012">Acyltransferase</keyword>
<sequence>MSPAFAVQPMSPAQGEAWLHFFDHVAFADHPRWASCYCQFPSFDHDHQDWQASTAQDNRARACQRIASGQQTGAVALADGAVIGWCHAGAWRDCRIMDGAPEPLADRLGAITCFVVAPAWRGRGVATALLAQACAQLQAQGFEAVDAWADPAAADAAALHTGPLSMFEAAGFVPLRQVDGRWLMRRPLKAG</sequence>
<dbReference type="EC" id="2.3.1.-" evidence="2"/>
<evidence type="ECO:0000259" key="1">
    <source>
        <dbReference type="PROSITE" id="PS51186"/>
    </source>
</evidence>
<name>A0A941BH16_9BURK</name>